<comment type="caution">
    <text evidence="3">The sequence shown here is derived from an EMBL/GenBank/DDBJ whole genome shotgun (WGS) entry which is preliminary data.</text>
</comment>
<keyword evidence="2" id="KW-0472">Membrane</keyword>
<feature type="region of interest" description="Disordered" evidence="1">
    <location>
        <begin position="109"/>
        <end position="134"/>
    </location>
</feature>
<organism evidence="3 4">
    <name type="scientific">Chlamydomonas schloesseri</name>
    <dbReference type="NCBI Taxonomy" id="2026947"/>
    <lineage>
        <taxon>Eukaryota</taxon>
        <taxon>Viridiplantae</taxon>
        <taxon>Chlorophyta</taxon>
        <taxon>core chlorophytes</taxon>
        <taxon>Chlorophyceae</taxon>
        <taxon>CS clade</taxon>
        <taxon>Chlamydomonadales</taxon>
        <taxon>Chlamydomonadaceae</taxon>
        <taxon>Chlamydomonas</taxon>
    </lineage>
</organism>
<keyword evidence="2" id="KW-1133">Transmembrane helix</keyword>
<gene>
    <name evidence="3" type="ORF">HYH02_004899</name>
</gene>
<keyword evidence="4" id="KW-1185">Reference proteome</keyword>
<evidence type="ECO:0000256" key="1">
    <source>
        <dbReference type="SAM" id="MobiDB-lite"/>
    </source>
</evidence>
<feature type="compositionally biased region" description="Low complexity" evidence="1">
    <location>
        <begin position="114"/>
        <end position="124"/>
    </location>
</feature>
<protein>
    <submittedName>
        <fullName evidence="3">Uncharacterized protein</fullName>
    </submittedName>
</protein>
<evidence type="ECO:0000313" key="4">
    <source>
        <dbReference type="Proteomes" id="UP000613740"/>
    </source>
</evidence>
<keyword evidence="2" id="KW-0812">Transmembrane</keyword>
<dbReference type="EMBL" id="JAEHOD010000011">
    <property type="protein sequence ID" value="KAG2450396.1"/>
    <property type="molecule type" value="Genomic_DNA"/>
</dbReference>
<feature type="transmembrane region" description="Helical" evidence="2">
    <location>
        <begin position="22"/>
        <end position="44"/>
    </location>
</feature>
<feature type="transmembrane region" description="Helical" evidence="2">
    <location>
        <begin position="80"/>
        <end position="101"/>
    </location>
</feature>
<reference evidence="3" key="1">
    <citation type="journal article" date="2020" name="bioRxiv">
        <title>Comparative genomics of Chlamydomonas.</title>
        <authorList>
            <person name="Craig R.J."/>
            <person name="Hasan A.R."/>
            <person name="Ness R.W."/>
            <person name="Keightley P.D."/>
        </authorList>
    </citation>
    <scope>NUCLEOTIDE SEQUENCE</scope>
    <source>
        <strain evidence="3">CCAP 11/173</strain>
    </source>
</reference>
<evidence type="ECO:0000313" key="3">
    <source>
        <dbReference type="EMBL" id="KAG2450396.1"/>
    </source>
</evidence>
<accession>A0A836B7Z0</accession>
<sequence>MEICDRIALALALRRHPTLAGFLIHEAVCGAAEVGAAMGYLALAQRAQQHVAAHVMARATVAAVSAILERTPSGRTAARAVPLVAVMLAARMVAGLGYQMVCHFLRRRRRRHNGSSSSSATRPRTSPPPLPPGVAVGEQVAAVALAA</sequence>
<dbReference type="Proteomes" id="UP000613740">
    <property type="component" value="Unassembled WGS sequence"/>
</dbReference>
<name>A0A836B7Z0_9CHLO</name>
<proteinExistence type="predicted"/>
<evidence type="ECO:0000256" key="2">
    <source>
        <dbReference type="SAM" id="Phobius"/>
    </source>
</evidence>
<dbReference type="AlphaFoldDB" id="A0A836B7Z0"/>